<dbReference type="CDD" id="cd02968">
    <property type="entry name" value="SCO"/>
    <property type="match status" value="1"/>
</dbReference>
<dbReference type="EMBL" id="CP000447">
    <property type="protein sequence ID" value="ABI70198.1"/>
    <property type="molecule type" value="Genomic_DNA"/>
</dbReference>
<keyword evidence="4" id="KW-1133">Transmembrane helix</keyword>
<feature type="transmembrane region" description="Helical" evidence="4">
    <location>
        <begin position="6"/>
        <end position="26"/>
    </location>
</feature>
<dbReference type="Pfam" id="PF02630">
    <property type="entry name" value="SCO1-SenC"/>
    <property type="match status" value="1"/>
</dbReference>
<evidence type="ECO:0000256" key="1">
    <source>
        <dbReference type="ARBA" id="ARBA00010996"/>
    </source>
</evidence>
<evidence type="ECO:0000256" key="2">
    <source>
        <dbReference type="PIRSR" id="PIRSR603782-1"/>
    </source>
</evidence>
<proteinExistence type="inferred from homology"/>
<keyword evidence="4" id="KW-0472">Membrane</keyword>
<dbReference type="OrthoDB" id="5616157at2"/>
<gene>
    <name evidence="5" type="ordered locus">Sfri_0335</name>
</gene>
<keyword evidence="2" id="KW-0186">Copper</keyword>
<evidence type="ECO:0000256" key="4">
    <source>
        <dbReference type="SAM" id="Phobius"/>
    </source>
</evidence>
<keyword evidence="3" id="KW-1015">Disulfide bond</keyword>
<keyword evidence="4" id="KW-0812">Transmembrane</keyword>
<organism evidence="5 6">
    <name type="scientific">Shewanella frigidimarina (strain NCIMB 400)</name>
    <dbReference type="NCBI Taxonomy" id="318167"/>
    <lineage>
        <taxon>Bacteria</taxon>
        <taxon>Pseudomonadati</taxon>
        <taxon>Pseudomonadota</taxon>
        <taxon>Gammaproteobacteria</taxon>
        <taxon>Alteromonadales</taxon>
        <taxon>Shewanellaceae</taxon>
        <taxon>Shewanella</taxon>
    </lineage>
</organism>
<dbReference type="GO" id="GO:0046872">
    <property type="term" value="F:metal ion binding"/>
    <property type="evidence" value="ECO:0007669"/>
    <property type="project" value="UniProtKB-KW"/>
</dbReference>
<evidence type="ECO:0000313" key="6">
    <source>
        <dbReference type="Proteomes" id="UP000000684"/>
    </source>
</evidence>
<dbReference type="KEGG" id="sfr:Sfri_0335"/>
<sequence precursor="true">MKINKIVIASALILLAVSLVPILMLINQWDSGSQSYGITTSDSQQIHFRWQDVNQQVHQYPTSAGTYTYLFLGFLSCSEICPIRIEQLNQLEQRIEQDASFNKAEVQFLFVTIDPDNDTLALRQAVIDARSTHFVSASLSESDLHQLELRLSDNINRQLATINHVGNLFLLNPNGQIARIYTAKQLSISKMLIDLNHIISSQL</sequence>
<dbReference type="PANTHER" id="PTHR12151:SF25">
    <property type="entry name" value="LINALOOL DEHYDRATASE_ISOMERASE DOMAIN-CONTAINING PROTEIN"/>
    <property type="match status" value="1"/>
</dbReference>
<dbReference type="InterPro" id="IPR003782">
    <property type="entry name" value="SCO1/SenC"/>
</dbReference>
<evidence type="ECO:0000256" key="3">
    <source>
        <dbReference type="PIRSR" id="PIRSR603782-2"/>
    </source>
</evidence>
<evidence type="ECO:0000313" key="5">
    <source>
        <dbReference type="EMBL" id="ABI70198.1"/>
    </source>
</evidence>
<reference evidence="5 6" key="1">
    <citation type="submission" date="2006-08" db="EMBL/GenBank/DDBJ databases">
        <title>Complete sequence of Shewanella frigidimarina NCIMB 400.</title>
        <authorList>
            <consortium name="US DOE Joint Genome Institute"/>
            <person name="Copeland A."/>
            <person name="Lucas S."/>
            <person name="Lapidus A."/>
            <person name="Barry K."/>
            <person name="Detter J.C."/>
            <person name="Glavina del Rio T."/>
            <person name="Hammon N."/>
            <person name="Israni S."/>
            <person name="Dalin E."/>
            <person name="Tice H."/>
            <person name="Pitluck S."/>
            <person name="Fredrickson J.K."/>
            <person name="Kolker E."/>
            <person name="McCuel L.A."/>
            <person name="DiChristina T."/>
            <person name="Nealson K.H."/>
            <person name="Newman D."/>
            <person name="Tiedje J.M."/>
            <person name="Zhou J."/>
            <person name="Romine M.F."/>
            <person name="Culley D.E."/>
            <person name="Serres M."/>
            <person name="Chertkov O."/>
            <person name="Brettin T."/>
            <person name="Bruce D."/>
            <person name="Han C."/>
            <person name="Tapia R."/>
            <person name="Gilna P."/>
            <person name="Schmutz J."/>
            <person name="Larimer F."/>
            <person name="Land M."/>
            <person name="Hauser L."/>
            <person name="Kyrpides N."/>
            <person name="Mikhailova N."/>
            <person name="Richardson P."/>
        </authorList>
    </citation>
    <scope>NUCLEOTIDE SEQUENCE [LARGE SCALE GENOMIC DNA]</scope>
    <source>
        <strain evidence="5 6">NCIMB 400</strain>
    </source>
</reference>
<keyword evidence="6" id="KW-1185">Reference proteome</keyword>
<dbReference type="RefSeq" id="WP_011635825.1">
    <property type="nucleotide sequence ID" value="NC_008345.1"/>
</dbReference>
<dbReference type="eggNOG" id="COG1999">
    <property type="taxonomic scope" value="Bacteria"/>
</dbReference>
<accession>Q088W7</accession>
<dbReference type="GeneID" id="41835703"/>
<feature type="binding site" evidence="2">
    <location>
        <position position="77"/>
    </location>
    <ligand>
        <name>Cu cation</name>
        <dbReference type="ChEBI" id="CHEBI:23378"/>
    </ligand>
</feature>
<dbReference type="SUPFAM" id="SSF52833">
    <property type="entry name" value="Thioredoxin-like"/>
    <property type="match status" value="1"/>
</dbReference>
<feature type="disulfide bond" description="Redox-active" evidence="3">
    <location>
        <begin position="77"/>
        <end position="81"/>
    </location>
</feature>
<feature type="binding site" evidence="2">
    <location>
        <position position="81"/>
    </location>
    <ligand>
        <name>Cu cation</name>
        <dbReference type="ChEBI" id="CHEBI:23378"/>
    </ligand>
</feature>
<dbReference type="InterPro" id="IPR036249">
    <property type="entry name" value="Thioredoxin-like_sf"/>
</dbReference>
<dbReference type="HOGENOM" id="CLU_1377319_0_0_6"/>
<dbReference type="Proteomes" id="UP000000684">
    <property type="component" value="Chromosome"/>
</dbReference>
<keyword evidence="2" id="KW-0479">Metal-binding</keyword>
<protein>
    <submittedName>
        <fullName evidence="5">Electron transport protein SCO1/SenC</fullName>
    </submittedName>
</protein>
<name>Q088W7_SHEFN</name>
<comment type="similarity">
    <text evidence="1">Belongs to the SCO1/2 family.</text>
</comment>
<feature type="binding site" evidence="2">
    <location>
        <position position="164"/>
    </location>
    <ligand>
        <name>Cu cation</name>
        <dbReference type="ChEBI" id="CHEBI:23378"/>
    </ligand>
</feature>
<dbReference type="AlphaFoldDB" id="Q088W7"/>
<dbReference type="Gene3D" id="3.40.30.10">
    <property type="entry name" value="Glutaredoxin"/>
    <property type="match status" value="1"/>
</dbReference>
<dbReference type="PANTHER" id="PTHR12151">
    <property type="entry name" value="ELECTRON TRANSPORT PROTIN SCO1/SENC FAMILY MEMBER"/>
    <property type="match status" value="1"/>
</dbReference>
<dbReference type="STRING" id="318167.Sfri_0335"/>